<organism evidence="1 2">
    <name type="scientific">Romanomermis culicivorax</name>
    <name type="common">Nematode worm</name>
    <dbReference type="NCBI Taxonomy" id="13658"/>
    <lineage>
        <taxon>Eukaryota</taxon>
        <taxon>Metazoa</taxon>
        <taxon>Ecdysozoa</taxon>
        <taxon>Nematoda</taxon>
        <taxon>Enoplea</taxon>
        <taxon>Dorylaimia</taxon>
        <taxon>Mermithida</taxon>
        <taxon>Mermithoidea</taxon>
        <taxon>Mermithidae</taxon>
        <taxon>Romanomermis</taxon>
    </lineage>
</organism>
<proteinExistence type="predicted"/>
<protein>
    <submittedName>
        <fullName evidence="2">Uncharacterized protein</fullName>
    </submittedName>
</protein>
<accession>A0A915HMU3</accession>
<name>A0A915HMU3_ROMCU</name>
<dbReference type="WBParaSite" id="nRc.2.0.1.t03004-RA">
    <property type="protein sequence ID" value="nRc.2.0.1.t03004-RA"/>
    <property type="gene ID" value="nRc.2.0.1.g03004"/>
</dbReference>
<sequence length="87" mass="9907">MIFSNYTSAKGEICDETPPIRSISANCKEHRIFYFKNMRRHQSITATEIDSQVGKLFNVVNSVGQAIRDLVPQIIECVEIFGRFIAL</sequence>
<dbReference type="AlphaFoldDB" id="A0A915HMU3"/>
<keyword evidence="1" id="KW-1185">Reference proteome</keyword>
<evidence type="ECO:0000313" key="2">
    <source>
        <dbReference type="WBParaSite" id="nRc.2.0.1.t03004-RA"/>
    </source>
</evidence>
<reference evidence="2" key="1">
    <citation type="submission" date="2022-11" db="UniProtKB">
        <authorList>
            <consortium name="WormBaseParasite"/>
        </authorList>
    </citation>
    <scope>IDENTIFICATION</scope>
</reference>
<dbReference type="Proteomes" id="UP000887565">
    <property type="component" value="Unplaced"/>
</dbReference>
<evidence type="ECO:0000313" key="1">
    <source>
        <dbReference type="Proteomes" id="UP000887565"/>
    </source>
</evidence>